<name>W6YAJ4_COCC2</name>
<evidence type="ECO:0000313" key="2">
    <source>
        <dbReference type="EMBL" id="EUC36417.1"/>
    </source>
</evidence>
<organism evidence="2 3">
    <name type="scientific">Cochliobolus carbonum (strain 26-R-13)</name>
    <name type="common">Maize leaf spot fungus</name>
    <name type="synonym">Bipolaris zeicola</name>
    <dbReference type="NCBI Taxonomy" id="930089"/>
    <lineage>
        <taxon>Eukaryota</taxon>
        <taxon>Fungi</taxon>
        <taxon>Dikarya</taxon>
        <taxon>Ascomycota</taxon>
        <taxon>Pezizomycotina</taxon>
        <taxon>Dothideomycetes</taxon>
        <taxon>Pleosporomycetidae</taxon>
        <taxon>Pleosporales</taxon>
        <taxon>Pleosporineae</taxon>
        <taxon>Pleosporaceae</taxon>
        <taxon>Bipolaris</taxon>
    </lineage>
</organism>
<evidence type="ECO:0000256" key="1">
    <source>
        <dbReference type="SAM" id="MobiDB-lite"/>
    </source>
</evidence>
<reference evidence="2 3" key="1">
    <citation type="journal article" date="2013" name="PLoS Genet.">
        <title>Comparative genome structure, secondary metabolite, and effector coding capacity across Cochliobolus pathogens.</title>
        <authorList>
            <person name="Condon B.J."/>
            <person name="Leng Y."/>
            <person name="Wu D."/>
            <person name="Bushley K.E."/>
            <person name="Ohm R.A."/>
            <person name="Otillar R."/>
            <person name="Martin J."/>
            <person name="Schackwitz W."/>
            <person name="Grimwood J."/>
            <person name="MohdZainudin N."/>
            <person name="Xue C."/>
            <person name="Wang R."/>
            <person name="Manning V.A."/>
            <person name="Dhillon B."/>
            <person name="Tu Z.J."/>
            <person name="Steffenson B.J."/>
            <person name="Salamov A."/>
            <person name="Sun H."/>
            <person name="Lowry S."/>
            <person name="LaButti K."/>
            <person name="Han J."/>
            <person name="Copeland A."/>
            <person name="Lindquist E."/>
            <person name="Barry K."/>
            <person name="Schmutz J."/>
            <person name="Baker S.E."/>
            <person name="Ciuffetti L.M."/>
            <person name="Grigoriev I.V."/>
            <person name="Zhong S."/>
            <person name="Turgeon B.G."/>
        </authorList>
    </citation>
    <scope>NUCLEOTIDE SEQUENCE [LARGE SCALE GENOMIC DNA]</scope>
    <source>
        <strain evidence="2 3">26-R-13</strain>
    </source>
</reference>
<protein>
    <submittedName>
        <fullName evidence="2">Uncharacterized protein</fullName>
    </submittedName>
</protein>
<dbReference type="EMBL" id="KI964562">
    <property type="protein sequence ID" value="EUC36417.1"/>
    <property type="molecule type" value="Genomic_DNA"/>
</dbReference>
<evidence type="ECO:0000313" key="3">
    <source>
        <dbReference type="Proteomes" id="UP000053841"/>
    </source>
</evidence>
<feature type="compositionally biased region" description="Polar residues" evidence="1">
    <location>
        <begin position="53"/>
        <end position="62"/>
    </location>
</feature>
<dbReference type="KEGG" id="bze:COCCADRAFT_23847"/>
<proteinExistence type="predicted"/>
<accession>W6YAJ4</accession>
<dbReference type="AlphaFoldDB" id="W6YAJ4"/>
<feature type="region of interest" description="Disordered" evidence="1">
    <location>
        <begin position="45"/>
        <end position="104"/>
    </location>
</feature>
<sequence length="104" mass="11101">MCGSIAQLVHCDRRPLLSRPAPLLPAGGQRPRPESGMIKRAHGLSAMYPHGNGQPSLPTTGIGQRPGWQLASERSRKRHTSRIRGCGGTGEQAMCTSRSTGQTS</sequence>
<dbReference type="GeneID" id="19145493"/>
<feature type="region of interest" description="Disordered" evidence="1">
    <location>
        <begin position="17"/>
        <end position="36"/>
    </location>
</feature>
<dbReference type="Proteomes" id="UP000053841">
    <property type="component" value="Unassembled WGS sequence"/>
</dbReference>
<dbReference type="HOGENOM" id="CLU_2249631_0_0_1"/>
<dbReference type="RefSeq" id="XP_007709288.1">
    <property type="nucleotide sequence ID" value="XM_007711098.1"/>
</dbReference>
<gene>
    <name evidence="2" type="ORF">COCCADRAFT_23847</name>
</gene>
<keyword evidence="3" id="KW-1185">Reference proteome</keyword>
<feature type="compositionally biased region" description="Polar residues" evidence="1">
    <location>
        <begin position="94"/>
        <end position="104"/>
    </location>
</feature>
<feature type="compositionally biased region" description="Low complexity" evidence="1">
    <location>
        <begin position="17"/>
        <end position="26"/>
    </location>
</feature>